<dbReference type="Proteomes" id="UP000729913">
    <property type="component" value="Unassembled WGS sequence"/>
</dbReference>
<dbReference type="GO" id="GO:0001181">
    <property type="term" value="F:RNA polymerase I general transcription initiation factor activity"/>
    <property type="evidence" value="ECO:0007669"/>
    <property type="project" value="InterPro"/>
</dbReference>
<evidence type="ECO:0000313" key="2">
    <source>
        <dbReference type="EMBL" id="KAG8036008.1"/>
    </source>
</evidence>
<dbReference type="GO" id="GO:0005634">
    <property type="term" value="C:nucleus"/>
    <property type="evidence" value="ECO:0007669"/>
    <property type="project" value="TreeGrafter"/>
</dbReference>
<dbReference type="EMBL" id="JAAOIC020000049">
    <property type="protein sequence ID" value="KAG8036008.1"/>
    <property type="molecule type" value="Genomic_DNA"/>
</dbReference>
<dbReference type="Pfam" id="PF05327">
    <property type="entry name" value="RRN3"/>
    <property type="match status" value="1"/>
</dbReference>
<reference evidence="2" key="1">
    <citation type="submission" date="2020-03" db="EMBL/GenBank/DDBJ databases">
        <authorList>
            <person name="Chebbi M.A."/>
            <person name="Drezen J.M."/>
        </authorList>
    </citation>
    <scope>NUCLEOTIDE SEQUENCE</scope>
    <source>
        <tissue evidence="2">Whole body</tissue>
    </source>
</reference>
<name>A0A8J5R1R1_9HYME</name>
<dbReference type="OrthoDB" id="26970at2759"/>
<dbReference type="PANTHER" id="PTHR12790">
    <property type="entry name" value="TRANSCRIPTION INITIATION FACTOR IA RRN3"/>
    <property type="match status" value="1"/>
</dbReference>
<evidence type="ECO:0000256" key="1">
    <source>
        <dbReference type="ARBA" id="ARBA00010098"/>
    </source>
</evidence>
<proteinExistence type="inferred from homology"/>
<comment type="caution">
    <text evidence="2">The sequence shown here is derived from an EMBL/GenBank/DDBJ whole genome shotgun (WGS) entry which is preliminary data.</text>
</comment>
<comment type="similarity">
    <text evidence="1">Belongs to the RRN3 family.</text>
</comment>
<dbReference type="GO" id="GO:0006361">
    <property type="term" value="P:transcription initiation at RNA polymerase I promoter"/>
    <property type="evidence" value="ECO:0007669"/>
    <property type="project" value="InterPro"/>
</dbReference>
<dbReference type="PANTHER" id="PTHR12790:SF0">
    <property type="entry name" value="RNA POLYMERASE I-SPECIFIC TRANSCRIPTION INITIATION FACTOR RRN3-RELATED"/>
    <property type="match status" value="1"/>
</dbReference>
<evidence type="ECO:0008006" key="4">
    <source>
        <dbReference type="Google" id="ProtNLM"/>
    </source>
</evidence>
<protein>
    <recommendedName>
        <fullName evidence="4">RNA polymerase I-specific transcription initiation factor RRN3</fullName>
    </recommendedName>
</protein>
<dbReference type="AlphaFoldDB" id="A0A8J5R1R1"/>
<keyword evidence="3" id="KW-1185">Reference proteome</keyword>
<sequence length="597" mass="69717">MSVVSARSTMTTVSSILKSGSLRGSHQASNKNRVTFELPKNLSQILINYEQGTERKSYQALVLTLKEANIKDVEFLALLQEVKTCISQLNNDHAELVDSLLLVSWIKRKKEATDAYKAFLEDLVCVHTYYCMGVIQRLISFLTVEEAGQKWEDNKPCEQDIVMMNHIHNVFLKFLKIIPMSNDLLLKSLRDKYPWHKKSSYLHRRYLYFLLQITEYAPQLRPDILSTIMEKLTSLDVHISREVILDYRRELEDDEDEEIFQMDSENNTEIKDHPLAHTLDICMDMFMTYIYECCHPDGKMNQDNVKKIYFELLQSFEKIVLPTEWPSQIQFVMFYFCSFNTGIAKAFLSWLWQKVINENGQTHTNIRQVAISYIESLLARGNFITFTLLTDYIKKMSIWINDYIKSHNKPEHAYSDVSAHAVFYSMCKAVFYVVAFKSRDLTSTQENLKFLENLGLGNMVTCNLNPLRACDSRFVQRFAEVMRDYEIVYCHSKINDNLRNNLPVIQTTKKFVKQLEVFYPFDAYVLLQSSEKIKPIYQEYQAANPALRSKEILDTEHSNMENDEDDYMDDFGTPQPEDSVINPLMEQCSSPPNFMET</sequence>
<reference evidence="2" key="2">
    <citation type="submission" date="2021-04" db="EMBL/GenBank/DDBJ databases">
        <title>Genome-wide patterns of bracovirus chromosomal integration into multiple host tissues during parasitism.</title>
        <authorList>
            <person name="Chebbi M.A.C."/>
        </authorList>
    </citation>
    <scope>NUCLEOTIDE SEQUENCE</scope>
    <source>
        <tissue evidence="2">Whole body</tissue>
    </source>
</reference>
<evidence type="ECO:0000313" key="3">
    <source>
        <dbReference type="Proteomes" id="UP000729913"/>
    </source>
</evidence>
<gene>
    <name evidence="2" type="ORF">G9C98_004587</name>
</gene>
<dbReference type="GO" id="GO:0001042">
    <property type="term" value="F:RNA polymerase I core binding"/>
    <property type="evidence" value="ECO:0007669"/>
    <property type="project" value="TreeGrafter"/>
</dbReference>
<accession>A0A8J5R1R1</accession>
<dbReference type="InterPro" id="IPR007991">
    <property type="entry name" value="RNA_pol_I_trans_ini_fac_RRN3"/>
</dbReference>
<organism evidence="2 3">
    <name type="scientific">Cotesia typhae</name>
    <dbReference type="NCBI Taxonomy" id="2053667"/>
    <lineage>
        <taxon>Eukaryota</taxon>
        <taxon>Metazoa</taxon>
        <taxon>Ecdysozoa</taxon>
        <taxon>Arthropoda</taxon>
        <taxon>Hexapoda</taxon>
        <taxon>Insecta</taxon>
        <taxon>Pterygota</taxon>
        <taxon>Neoptera</taxon>
        <taxon>Endopterygota</taxon>
        <taxon>Hymenoptera</taxon>
        <taxon>Apocrita</taxon>
        <taxon>Ichneumonoidea</taxon>
        <taxon>Braconidae</taxon>
        <taxon>Microgastrinae</taxon>
        <taxon>Cotesia</taxon>
    </lineage>
</organism>